<comment type="caution">
    <text evidence="12">The sequence shown here is derived from an EMBL/GenBank/DDBJ whole genome shotgun (WGS) entry which is preliminary data.</text>
</comment>
<evidence type="ECO:0000256" key="7">
    <source>
        <dbReference type="ARBA" id="ARBA00023136"/>
    </source>
</evidence>
<evidence type="ECO:0000256" key="4">
    <source>
        <dbReference type="ARBA" id="ARBA00022448"/>
    </source>
</evidence>
<dbReference type="Proteomes" id="UP000242146">
    <property type="component" value="Unassembled WGS sequence"/>
</dbReference>
<evidence type="ECO:0000256" key="3">
    <source>
        <dbReference type="ARBA" id="ARBA00020977"/>
    </source>
</evidence>
<sequence>MFKVDAEEDESFIKSIQPLPKNIIERDVFHSDDFDPDRFLASRRHLGLERLKTELNGHLSFLKNELIELINRDYQDFINLSTNLRGVDKAIVAFQQPLTQMQSQVKDAQGHFQTLINELDQKLEHRAKIRDRKTSLKLLLNIHDSVSKVEELLEINTDTKESTDTQAVLVNGQPSEEEGFLGKQIERVAVEYNQMQHLVNRGKHLEFVTENEWRITRINDILQLKLSKALSQALQKMAEGQVNKSAQQSMTQCLRIYALIDQTHVAEQIIRGDFVHHFLQSIITKNPSFDKDKPATSSLPPTADTFPLTAMYNAVLRFASNELNPILDITQHRLKGTNYEVLVNALWVEVVELINRNCAFIYAAGQTDACHKNYTASIQFITSLENLFHSKKSLLYFRNHPSYATFMKRWQLPVYFQLRFREIISKVEDQLRDSSKQHITKPENDQALALKGSKAIAHAIATCWSDQVFLFVLSHRFWKLTLQLLTRYKIWAIDLIDRAMESQEDSSRPATPGVGANGSDPGPIDESLVVVLACDIDRLVRLVKKQANDVIFEKMPNNVHDVSLLKESMDEMLDSLETSTSHEIDKRVTGVISRRCMESLKLVKSIFSQYRQPNKPRPKEPSHFIPNIFKPFRAFIDQNQPWISDAKASAWAVMIIDMVVFRYTLIISDLLDNLKKQDDTLKKFKRGNKTGFSRSLFGSGDNKANANDTMTDSEKIQLQFVLDVQQLGLELDKLGVKKEDLECYTKLCQTTKPFEHLLTSCPSDQQ</sequence>
<keyword evidence="4" id="KW-0813">Transport</keyword>
<feature type="region of interest" description="Disordered" evidence="9">
    <location>
        <begin position="502"/>
        <end position="521"/>
    </location>
</feature>
<dbReference type="PANTHER" id="PTHR12961:SF0">
    <property type="entry name" value="CONSERVED OLIGOMERIC GOLGI COMPLEX SUBUNIT 2"/>
    <property type="match status" value="1"/>
</dbReference>
<feature type="domain" description="COG complex component COG2 C-terminal" evidence="11">
    <location>
        <begin position="408"/>
        <end position="724"/>
    </location>
</feature>
<evidence type="ECO:0000256" key="9">
    <source>
        <dbReference type="SAM" id="MobiDB-lite"/>
    </source>
</evidence>
<evidence type="ECO:0000256" key="5">
    <source>
        <dbReference type="ARBA" id="ARBA00022927"/>
    </source>
</evidence>
<gene>
    <name evidence="12" type="ORF">DM01DRAFT_1331980</name>
</gene>
<dbReference type="OrthoDB" id="332281at2759"/>
<name>A0A1X2GTQ1_9FUNG</name>
<keyword evidence="7" id="KW-0472">Membrane</keyword>
<dbReference type="AlphaFoldDB" id="A0A1X2GTQ1"/>
<comment type="similarity">
    <text evidence="2">Belongs to the COG2 family.</text>
</comment>
<dbReference type="InterPro" id="IPR009316">
    <property type="entry name" value="COG2"/>
</dbReference>
<keyword evidence="5" id="KW-0653">Protein transport</keyword>
<dbReference type="GO" id="GO:0007030">
    <property type="term" value="P:Golgi organization"/>
    <property type="evidence" value="ECO:0007669"/>
    <property type="project" value="InterPro"/>
</dbReference>
<evidence type="ECO:0000259" key="11">
    <source>
        <dbReference type="Pfam" id="PF12022"/>
    </source>
</evidence>
<organism evidence="12 13">
    <name type="scientific">Hesseltinella vesiculosa</name>
    <dbReference type="NCBI Taxonomy" id="101127"/>
    <lineage>
        <taxon>Eukaryota</taxon>
        <taxon>Fungi</taxon>
        <taxon>Fungi incertae sedis</taxon>
        <taxon>Mucoromycota</taxon>
        <taxon>Mucoromycotina</taxon>
        <taxon>Mucoromycetes</taxon>
        <taxon>Mucorales</taxon>
        <taxon>Cunninghamellaceae</taxon>
        <taxon>Hesseltinella</taxon>
    </lineage>
</organism>
<dbReference type="Pfam" id="PF06148">
    <property type="entry name" value="COG2_N"/>
    <property type="match status" value="1"/>
</dbReference>
<dbReference type="PANTHER" id="PTHR12961">
    <property type="entry name" value="CONSERVED OLIGOMERIC GOLGI COMPLEX COMPONENT 2"/>
    <property type="match status" value="1"/>
</dbReference>
<dbReference type="GO" id="GO:0017119">
    <property type="term" value="C:Golgi transport complex"/>
    <property type="evidence" value="ECO:0007669"/>
    <property type="project" value="TreeGrafter"/>
</dbReference>
<evidence type="ECO:0000256" key="2">
    <source>
        <dbReference type="ARBA" id="ARBA00007603"/>
    </source>
</evidence>
<protein>
    <recommendedName>
        <fullName evidence="3">Conserved oligomeric Golgi complex subunit 2</fullName>
    </recommendedName>
    <alternativeName>
        <fullName evidence="8">Component of oligomeric Golgi complex 2</fullName>
    </alternativeName>
</protein>
<evidence type="ECO:0000259" key="10">
    <source>
        <dbReference type="Pfam" id="PF06148"/>
    </source>
</evidence>
<evidence type="ECO:0000313" key="12">
    <source>
        <dbReference type="EMBL" id="ORX61373.1"/>
    </source>
</evidence>
<feature type="domain" description="Conserved oligomeric Golgi complex subunit 2 N-terminal" evidence="10">
    <location>
        <begin position="26"/>
        <end position="93"/>
    </location>
</feature>
<evidence type="ECO:0000256" key="8">
    <source>
        <dbReference type="ARBA" id="ARBA00031344"/>
    </source>
</evidence>
<dbReference type="EMBL" id="MCGT01000003">
    <property type="protein sequence ID" value="ORX61373.1"/>
    <property type="molecule type" value="Genomic_DNA"/>
</dbReference>
<dbReference type="GO" id="GO:0015031">
    <property type="term" value="P:protein transport"/>
    <property type="evidence" value="ECO:0007669"/>
    <property type="project" value="UniProtKB-KW"/>
</dbReference>
<dbReference type="GO" id="GO:0000139">
    <property type="term" value="C:Golgi membrane"/>
    <property type="evidence" value="ECO:0007669"/>
    <property type="project" value="UniProtKB-SubCell"/>
</dbReference>
<keyword evidence="6" id="KW-0333">Golgi apparatus</keyword>
<keyword evidence="13" id="KW-1185">Reference proteome</keyword>
<accession>A0A1X2GTQ1</accession>
<evidence type="ECO:0000256" key="6">
    <source>
        <dbReference type="ARBA" id="ARBA00023034"/>
    </source>
</evidence>
<comment type="subcellular location">
    <subcellularLocation>
        <location evidence="1">Golgi apparatus membrane</location>
        <topology evidence="1">Peripheral membrane protein</topology>
    </subcellularLocation>
</comment>
<dbReference type="Pfam" id="PF12022">
    <property type="entry name" value="COG2_C"/>
    <property type="match status" value="1"/>
</dbReference>
<dbReference type="InterPro" id="IPR024603">
    <property type="entry name" value="COG_complex_COG2_C"/>
</dbReference>
<dbReference type="InterPro" id="IPR024602">
    <property type="entry name" value="COG_su2_N"/>
</dbReference>
<evidence type="ECO:0000313" key="13">
    <source>
        <dbReference type="Proteomes" id="UP000242146"/>
    </source>
</evidence>
<dbReference type="STRING" id="101127.A0A1X2GTQ1"/>
<reference evidence="12 13" key="1">
    <citation type="submission" date="2016-07" db="EMBL/GenBank/DDBJ databases">
        <title>Pervasive Adenine N6-methylation of Active Genes in Fungi.</title>
        <authorList>
            <consortium name="DOE Joint Genome Institute"/>
            <person name="Mondo S.J."/>
            <person name="Dannebaum R.O."/>
            <person name="Kuo R.C."/>
            <person name="Labutti K."/>
            <person name="Haridas S."/>
            <person name="Kuo A."/>
            <person name="Salamov A."/>
            <person name="Ahrendt S.R."/>
            <person name="Lipzen A."/>
            <person name="Sullivan W."/>
            <person name="Andreopoulos W.B."/>
            <person name="Clum A."/>
            <person name="Lindquist E."/>
            <person name="Daum C."/>
            <person name="Ramamoorthy G.K."/>
            <person name="Gryganskyi A."/>
            <person name="Culley D."/>
            <person name="Magnuson J.K."/>
            <person name="James T.Y."/>
            <person name="O'Malley M.A."/>
            <person name="Stajich J.E."/>
            <person name="Spatafora J.W."/>
            <person name="Visel A."/>
            <person name="Grigoriev I.V."/>
        </authorList>
    </citation>
    <scope>NUCLEOTIDE SEQUENCE [LARGE SCALE GENOMIC DNA]</scope>
    <source>
        <strain evidence="12 13">NRRL 3301</strain>
    </source>
</reference>
<dbReference type="GO" id="GO:0006891">
    <property type="term" value="P:intra-Golgi vesicle-mediated transport"/>
    <property type="evidence" value="ECO:0007669"/>
    <property type="project" value="TreeGrafter"/>
</dbReference>
<proteinExistence type="inferred from homology"/>
<evidence type="ECO:0000256" key="1">
    <source>
        <dbReference type="ARBA" id="ARBA00004395"/>
    </source>
</evidence>